<feature type="non-terminal residue" evidence="1">
    <location>
        <position position="1"/>
    </location>
</feature>
<comment type="caution">
    <text evidence="1">The sequence shown here is derived from an EMBL/GenBank/DDBJ whole genome shotgun (WGS) entry which is preliminary data.</text>
</comment>
<name>A0A9N9NHW4_9GLOM</name>
<organism evidence="1 2">
    <name type="scientific">Funneliformis caledonium</name>
    <dbReference type="NCBI Taxonomy" id="1117310"/>
    <lineage>
        <taxon>Eukaryota</taxon>
        <taxon>Fungi</taxon>
        <taxon>Fungi incertae sedis</taxon>
        <taxon>Mucoromycota</taxon>
        <taxon>Glomeromycotina</taxon>
        <taxon>Glomeromycetes</taxon>
        <taxon>Glomerales</taxon>
        <taxon>Glomeraceae</taxon>
        <taxon>Funneliformis</taxon>
    </lineage>
</organism>
<accession>A0A9N9NHW4</accession>
<evidence type="ECO:0000313" key="2">
    <source>
        <dbReference type="Proteomes" id="UP000789570"/>
    </source>
</evidence>
<dbReference type="EMBL" id="CAJVPQ010013105">
    <property type="protein sequence ID" value="CAG8734443.1"/>
    <property type="molecule type" value="Genomic_DNA"/>
</dbReference>
<evidence type="ECO:0000313" key="1">
    <source>
        <dbReference type="EMBL" id="CAG8734443.1"/>
    </source>
</evidence>
<keyword evidence="2" id="KW-1185">Reference proteome</keyword>
<protein>
    <submittedName>
        <fullName evidence="1">9195_t:CDS:1</fullName>
    </submittedName>
</protein>
<gene>
    <name evidence="1" type="ORF">FCALED_LOCUS15201</name>
</gene>
<sequence>MASAIPGGLQQPLQGMSYNSPSSKDLFRLANITYQPQTEVSPTYVADILSKATTTLMTKLTFTFSIIDKPQEGQIYLISLAPNAVEIPSDGYVPK</sequence>
<proteinExistence type="predicted"/>
<dbReference type="AlphaFoldDB" id="A0A9N9NHW4"/>
<reference evidence="1" key="1">
    <citation type="submission" date="2021-06" db="EMBL/GenBank/DDBJ databases">
        <authorList>
            <person name="Kallberg Y."/>
            <person name="Tangrot J."/>
            <person name="Rosling A."/>
        </authorList>
    </citation>
    <scope>NUCLEOTIDE SEQUENCE</scope>
    <source>
        <strain evidence="1">UK204</strain>
    </source>
</reference>
<dbReference type="Proteomes" id="UP000789570">
    <property type="component" value="Unassembled WGS sequence"/>
</dbReference>